<evidence type="ECO:0000256" key="2">
    <source>
        <dbReference type="ARBA" id="ARBA00022801"/>
    </source>
</evidence>
<dbReference type="Proteomes" id="UP000595053">
    <property type="component" value="Chromosome"/>
</dbReference>
<dbReference type="PANTHER" id="PTHR12131">
    <property type="entry name" value="ATP-DEPENDENT RNA AND DNA HELICASE"/>
    <property type="match status" value="1"/>
</dbReference>
<dbReference type="SMART" id="SM00487">
    <property type="entry name" value="DEXDc"/>
    <property type="match status" value="1"/>
</dbReference>
<dbReference type="PROSITE" id="PS51194">
    <property type="entry name" value="HELICASE_CTER"/>
    <property type="match status" value="1"/>
</dbReference>
<dbReference type="InterPro" id="IPR001650">
    <property type="entry name" value="Helicase_C-like"/>
</dbReference>
<gene>
    <name evidence="7" type="ORF">INS88_04945</name>
</gene>
<dbReference type="Pfam" id="PF00271">
    <property type="entry name" value="Helicase_C"/>
    <property type="match status" value="1"/>
</dbReference>
<evidence type="ECO:0000259" key="5">
    <source>
        <dbReference type="PROSITE" id="PS51192"/>
    </source>
</evidence>
<evidence type="ECO:0000256" key="3">
    <source>
        <dbReference type="ARBA" id="ARBA00022806"/>
    </source>
</evidence>
<dbReference type="PROSITE" id="PS51192">
    <property type="entry name" value="HELICASE_ATP_BIND_1"/>
    <property type="match status" value="1"/>
</dbReference>
<keyword evidence="3 7" id="KW-0347">Helicase</keyword>
<dbReference type="GO" id="GO:0004386">
    <property type="term" value="F:helicase activity"/>
    <property type="evidence" value="ECO:0007669"/>
    <property type="project" value="UniProtKB-KW"/>
</dbReference>
<dbReference type="SMART" id="SM00490">
    <property type="entry name" value="HELICc"/>
    <property type="match status" value="1"/>
</dbReference>
<reference evidence="7 8" key="1">
    <citation type="submission" date="2020-10" db="EMBL/GenBank/DDBJ databases">
        <title>Trueperella pecoris sp. nov. isolated from bovine and porcine specimens.</title>
        <authorList>
            <person name="Schoenecker L."/>
            <person name="Schnydrig P."/>
            <person name="Brodard I."/>
            <person name="Thomann A."/>
            <person name="Hemphill A."/>
            <person name="Rodriguez-Campos S."/>
            <person name="Perreten V."/>
            <person name="Jores J."/>
            <person name="Kittl S."/>
        </authorList>
    </citation>
    <scope>NUCLEOTIDE SEQUENCE [LARGE SCALE GENOMIC DNA]</scope>
    <source>
        <strain evidence="7 8">15A0121</strain>
    </source>
</reference>
<dbReference type="CDD" id="cd18795">
    <property type="entry name" value="SF2_C_Ski2"/>
    <property type="match status" value="1"/>
</dbReference>
<dbReference type="InterPro" id="IPR014001">
    <property type="entry name" value="Helicase_ATP-bd"/>
</dbReference>
<organism evidence="7 8">
    <name type="scientific">Trueperella pecoris</name>
    <dbReference type="NCBI Taxonomy" id="2733571"/>
    <lineage>
        <taxon>Bacteria</taxon>
        <taxon>Bacillati</taxon>
        <taxon>Actinomycetota</taxon>
        <taxon>Actinomycetes</taxon>
        <taxon>Actinomycetales</taxon>
        <taxon>Actinomycetaceae</taxon>
        <taxon>Trueperella</taxon>
    </lineage>
</organism>
<dbReference type="AlphaFoldDB" id="A0A7M1QX82"/>
<dbReference type="Gene3D" id="3.40.50.300">
    <property type="entry name" value="P-loop containing nucleotide triphosphate hydrolases"/>
    <property type="match status" value="2"/>
</dbReference>
<dbReference type="GO" id="GO:0005524">
    <property type="term" value="F:ATP binding"/>
    <property type="evidence" value="ECO:0007669"/>
    <property type="project" value="UniProtKB-KW"/>
</dbReference>
<dbReference type="PANTHER" id="PTHR12131:SF1">
    <property type="entry name" value="ATP-DEPENDENT RNA HELICASE SUPV3L1, MITOCHONDRIAL-RELATED"/>
    <property type="match status" value="1"/>
</dbReference>
<dbReference type="Gene3D" id="1.10.3380.30">
    <property type="match status" value="1"/>
</dbReference>
<evidence type="ECO:0000313" key="7">
    <source>
        <dbReference type="EMBL" id="QOR46538.1"/>
    </source>
</evidence>
<evidence type="ECO:0000259" key="6">
    <source>
        <dbReference type="PROSITE" id="PS51194"/>
    </source>
</evidence>
<keyword evidence="8" id="KW-1185">Reference proteome</keyword>
<name>A0A7M1QX82_9ACTO</name>
<dbReference type="EMBL" id="CP063213">
    <property type="protein sequence ID" value="QOR46538.1"/>
    <property type="molecule type" value="Genomic_DNA"/>
</dbReference>
<dbReference type="InterPro" id="IPR011545">
    <property type="entry name" value="DEAD/DEAH_box_helicase_dom"/>
</dbReference>
<sequence length="887" mass="98347">MPRASHGPGSARCVEAGDVMDLVANNFVDRYAGRGIYLDNFQLEAIEALGQDRDVLVSAPTGAGKTVVAEYAVELALARMQKCIYTAPIKALSNQKYRDLAERLGVENVGLLTGDQAINREASILVVTTEVLRNMLFQHDDVVGDVGYVVLDEVHYLADEFRGPVWEEVILQLPAHVRLVSLSATISNVEEFAAWLRSIRGVTTVVVSQVRPVPLVQHVAIQRRIEPLYDNGELNARLVQTAGSRGRSRRRTGLARRKGVLTQLTSRDLLPAIEFIFSRKGCDRAVSDLLDDGLTLTTPAEQRLIRAHLRALRQELTEEDQRAVRFAFWSRAMVRGFAAHHAGMFPALKELAEDLMEAGLLKLVYATGTLALGIDMPVRTVVLEELQRWNGSDFVDLTATEYTQLIGRAGRRGKDKVGHAVVLHSDELDLGALANLGSGRVEPLYSAFFPSYNSVVNLLAFHSYEDARAIMGTSFAQYQRNAELGDLRGRIARIRARLEVLEAELENSCLLGDVAEYLRIRRRSERASKAERKRAKQEYRSRMERSWDEARTGRLYAFARQGELEYGVTLSVGRKLRLVNLYGEMVWLHEDELSSELRDLGTIDMPFGLSPKDPQVRQTIAESIWEAIEERSALGTDADLTSSWDRFAVRSSAELEAHPVHHCPDLGDHLRHGTEYVSLLNNLESLETTSERYDDSVAKEFDATASVLSRLGYLQPGESGESAAGHVKLAAGAAMLRGIHNEADLLIVQCLNEAAIQGLTPAEFAGVTSAFLCDRRLGTALPRQATLRAAWTAIERNLDFLRALEAAVDITRTSDPFPGAMEAFAAWASGADLETVMQMSDLVVGDFISANRRLIDLLGQIEQVAPAGPLHECAGRARDMIRRWEWL</sequence>
<dbReference type="InterPro" id="IPR012961">
    <property type="entry name" value="Ski2/MTR4_C"/>
</dbReference>
<dbReference type="GO" id="GO:0070478">
    <property type="term" value="P:nuclear-transcribed mRNA catabolic process, 3'-5' exonucleolytic nonsense-mediated decay"/>
    <property type="evidence" value="ECO:0007669"/>
    <property type="project" value="TreeGrafter"/>
</dbReference>
<accession>A0A7M1QX82</accession>
<dbReference type="GO" id="GO:0016787">
    <property type="term" value="F:hydrolase activity"/>
    <property type="evidence" value="ECO:0007669"/>
    <property type="project" value="UniProtKB-KW"/>
</dbReference>
<keyword evidence="1" id="KW-0547">Nucleotide-binding</keyword>
<protein>
    <submittedName>
        <fullName evidence="7">DEAD/DEAH box helicase</fullName>
    </submittedName>
</protein>
<dbReference type="InterPro" id="IPR027417">
    <property type="entry name" value="P-loop_NTPase"/>
</dbReference>
<proteinExistence type="predicted"/>
<dbReference type="GO" id="GO:0003676">
    <property type="term" value="F:nucleic acid binding"/>
    <property type="evidence" value="ECO:0007669"/>
    <property type="project" value="InterPro"/>
</dbReference>
<dbReference type="SMART" id="SM01142">
    <property type="entry name" value="DSHCT"/>
    <property type="match status" value="1"/>
</dbReference>
<feature type="domain" description="Helicase ATP-binding" evidence="5">
    <location>
        <begin position="46"/>
        <end position="204"/>
    </location>
</feature>
<evidence type="ECO:0000256" key="1">
    <source>
        <dbReference type="ARBA" id="ARBA00022741"/>
    </source>
</evidence>
<dbReference type="InterPro" id="IPR050699">
    <property type="entry name" value="RNA-DNA_Helicase"/>
</dbReference>
<keyword evidence="2" id="KW-0378">Hydrolase</keyword>
<evidence type="ECO:0000256" key="4">
    <source>
        <dbReference type="ARBA" id="ARBA00022840"/>
    </source>
</evidence>
<dbReference type="Pfam" id="PF00270">
    <property type="entry name" value="DEAD"/>
    <property type="match status" value="1"/>
</dbReference>
<keyword evidence="4" id="KW-0067">ATP-binding</keyword>
<dbReference type="SUPFAM" id="SSF52540">
    <property type="entry name" value="P-loop containing nucleoside triphosphate hydrolases"/>
    <property type="match status" value="1"/>
</dbReference>
<feature type="domain" description="Helicase C-terminal" evidence="6">
    <location>
        <begin position="289"/>
        <end position="460"/>
    </location>
</feature>
<evidence type="ECO:0000313" key="8">
    <source>
        <dbReference type="Proteomes" id="UP000595053"/>
    </source>
</evidence>
<dbReference type="Pfam" id="PF08148">
    <property type="entry name" value="DSHCT"/>
    <property type="match status" value="1"/>
</dbReference>
<dbReference type="GO" id="GO:0055087">
    <property type="term" value="C:Ski complex"/>
    <property type="evidence" value="ECO:0007669"/>
    <property type="project" value="TreeGrafter"/>
</dbReference>